<protein>
    <submittedName>
        <fullName evidence="2">Uncharacterized protein</fullName>
    </submittedName>
</protein>
<organism evidence="2 3">
    <name type="scientific">Fodinicola feengrottensis</name>
    <dbReference type="NCBI Taxonomy" id="435914"/>
    <lineage>
        <taxon>Bacteria</taxon>
        <taxon>Bacillati</taxon>
        <taxon>Actinomycetota</taxon>
        <taxon>Actinomycetes</taxon>
        <taxon>Mycobacteriales</taxon>
        <taxon>Fodinicola</taxon>
    </lineage>
</organism>
<dbReference type="Proteomes" id="UP001500618">
    <property type="component" value="Unassembled WGS sequence"/>
</dbReference>
<gene>
    <name evidence="2" type="ORF">GCM10009765_56180</name>
</gene>
<name>A0ABN2I6P2_9ACTN</name>
<feature type="region of interest" description="Disordered" evidence="1">
    <location>
        <begin position="1"/>
        <end position="138"/>
    </location>
</feature>
<sequence length="219" mass="22267">MTTNDDGYAGLTDPDTTGIGRGISIPTARPQQPTSPYEPPGGFPPLPSDSSDQSRGRGAGDGVESQNPLHSGQRSSPYGSRGYANDPSGAGGPGDISPSPDGGGGPPPSGSGSGANSGGSGGSGVQFDPDGIAQHGDDLVNQLGPLLEQAKAGLEKAELGSEDFSIDGVLLSSCYPGAHEYWLKEVDWIVEELGKLQGALHQVAQSWSSAEDHSTVRTR</sequence>
<feature type="compositionally biased region" description="Polar residues" evidence="1">
    <location>
        <begin position="64"/>
        <end position="78"/>
    </location>
</feature>
<dbReference type="EMBL" id="BAAANY010000022">
    <property type="protein sequence ID" value="GAA1699513.1"/>
    <property type="molecule type" value="Genomic_DNA"/>
</dbReference>
<evidence type="ECO:0000313" key="2">
    <source>
        <dbReference type="EMBL" id="GAA1699513.1"/>
    </source>
</evidence>
<reference evidence="2 3" key="1">
    <citation type="journal article" date="2019" name="Int. J. Syst. Evol. Microbiol.">
        <title>The Global Catalogue of Microorganisms (GCM) 10K type strain sequencing project: providing services to taxonomists for standard genome sequencing and annotation.</title>
        <authorList>
            <consortium name="The Broad Institute Genomics Platform"/>
            <consortium name="The Broad Institute Genome Sequencing Center for Infectious Disease"/>
            <person name="Wu L."/>
            <person name="Ma J."/>
        </authorList>
    </citation>
    <scope>NUCLEOTIDE SEQUENCE [LARGE SCALE GENOMIC DNA]</scope>
    <source>
        <strain evidence="2 3">JCM 14718</strain>
    </source>
</reference>
<accession>A0ABN2I6P2</accession>
<evidence type="ECO:0000313" key="3">
    <source>
        <dbReference type="Proteomes" id="UP001500618"/>
    </source>
</evidence>
<dbReference type="RefSeq" id="WP_163572062.1">
    <property type="nucleotide sequence ID" value="NZ_BAAANY010000022.1"/>
</dbReference>
<proteinExistence type="predicted"/>
<evidence type="ECO:0000256" key="1">
    <source>
        <dbReference type="SAM" id="MobiDB-lite"/>
    </source>
</evidence>
<feature type="compositionally biased region" description="Pro residues" evidence="1">
    <location>
        <begin position="36"/>
        <end position="47"/>
    </location>
</feature>
<comment type="caution">
    <text evidence="2">The sequence shown here is derived from an EMBL/GenBank/DDBJ whole genome shotgun (WGS) entry which is preliminary data.</text>
</comment>
<feature type="compositionally biased region" description="Gly residues" evidence="1">
    <location>
        <begin position="111"/>
        <end position="124"/>
    </location>
</feature>
<keyword evidence="3" id="KW-1185">Reference proteome</keyword>